<evidence type="ECO:0000256" key="7">
    <source>
        <dbReference type="ARBA" id="ARBA00022839"/>
    </source>
</evidence>
<evidence type="ECO:0000256" key="9">
    <source>
        <dbReference type="ARBA" id="ARBA00023125"/>
    </source>
</evidence>
<dbReference type="InterPro" id="IPR014016">
    <property type="entry name" value="UvrD-like_ATP-bd"/>
</dbReference>
<keyword evidence="8 15" id="KW-0067">ATP-binding</keyword>
<evidence type="ECO:0000256" key="14">
    <source>
        <dbReference type="ARBA" id="ARBA00048988"/>
    </source>
</evidence>
<dbReference type="GO" id="GO:0005524">
    <property type="term" value="F:ATP binding"/>
    <property type="evidence" value="ECO:0007669"/>
    <property type="project" value="UniProtKB-UniRule"/>
</dbReference>
<name>A0A5C5UJ53_9CORY</name>
<protein>
    <recommendedName>
        <fullName evidence="13">DNA 3'-5' helicase</fullName>
        <ecNumber evidence="13">5.6.2.4</ecNumber>
    </recommendedName>
</protein>
<dbReference type="GO" id="GO:0005829">
    <property type="term" value="C:cytosol"/>
    <property type="evidence" value="ECO:0007669"/>
    <property type="project" value="TreeGrafter"/>
</dbReference>
<dbReference type="InterPro" id="IPR000212">
    <property type="entry name" value="DNA_helicase_UvrD/REP"/>
</dbReference>
<evidence type="ECO:0000256" key="11">
    <source>
        <dbReference type="ARBA" id="ARBA00023235"/>
    </source>
</evidence>
<evidence type="ECO:0000313" key="20">
    <source>
        <dbReference type="Proteomes" id="UP000320791"/>
    </source>
</evidence>
<dbReference type="RefSeq" id="WP_146323826.1">
    <property type="nucleotide sequence ID" value="NZ_BAABLR010000005.1"/>
</dbReference>
<dbReference type="Pfam" id="PF00580">
    <property type="entry name" value="UvrD-helicase"/>
    <property type="match status" value="1"/>
</dbReference>
<dbReference type="GO" id="GO:0004527">
    <property type="term" value="F:exonuclease activity"/>
    <property type="evidence" value="ECO:0007669"/>
    <property type="project" value="UniProtKB-KW"/>
</dbReference>
<evidence type="ECO:0000256" key="3">
    <source>
        <dbReference type="ARBA" id="ARBA00022741"/>
    </source>
</evidence>
<keyword evidence="6 15" id="KW-0347">Helicase</keyword>
<dbReference type="InterPro" id="IPR027417">
    <property type="entry name" value="P-loop_NTPase"/>
</dbReference>
<evidence type="ECO:0000256" key="1">
    <source>
        <dbReference type="ARBA" id="ARBA00009922"/>
    </source>
</evidence>
<keyword evidence="7" id="KW-0269">Exonuclease</keyword>
<evidence type="ECO:0000256" key="13">
    <source>
        <dbReference type="ARBA" id="ARBA00034808"/>
    </source>
</evidence>
<feature type="domain" description="UvrD-like helicase ATP-binding" evidence="17">
    <location>
        <begin position="28"/>
        <end position="341"/>
    </location>
</feature>
<keyword evidence="11" id="KW-0413">Isomerase</keyword>
<evidence type="ECO:0000256" key="6">
    <source>
        <dbReference type="ARBA" id="ARBA00022806"/>
    </source>
</evidence>
<dbReference type="GO" id="GO:0000725">
    <property type="term" value="P:recombinational repair"/>
    <property type="evidence" value="ECO:0007669"/>
    <property type="project" value="TreeGrafter"/>
</dbReference>
<comment type="caution">
    <text evidence="19">The sequence shown here is derived from an EMBL/GenBank/DDBJ whole genome shotgun (WGS) entry which is preliminary data.</text>
</comment>
<dbReference type="AlphaFoldDB" id="A0A5C5UJ53"/>
<keyword evidence="10" id="KW-0234">DNA repair</keyword>
<gene>
    <name evidence="19" type="ORF">FRX94_03930</name>
</gene>
<accession>A0A5C5UJ53</accession>
<keyword evidence="3 15" id="KW-0547">Nucleotide-binding</keyword>
<dbReference type="PROSITE" id="PS51198">
    <property type="entry name" value="UVRD_HELICASE_ATP_BIND"/>
    <property type="match status" value="1"/>
</dbReference>
<keyword evidence="2" id="KW-0540">Nuclease</keyword>
<proteinExistence type="inferred from homology"/>
<dbReference type="InterPro" id="IPR038726">
    <property type="entry name" value="PDDEXK_AddAB-type"/>
</dbReference>
<dbReference type="PANTHER" id="PTHR11070">
    <property type="entry name" value="UVRD / RECB / PCRA DNA HELICASE FAMILY MEMBER"/>
    <property type="match status" value="1"/>
</dbReference>
<dbReference type="Gene3D" id="1.10.10.160">
    <property type="match status" value="1"/>
</dbReference>
<keyword evidence="4" id="KW-0227">DNA damage</keyword>
<dbReference type="Gene3D" id="3.40.50.300">
    <property type="entry name" value="P-loop containing nucleotide triphosphate hydrolases"/>
    <property type="match status" value="2"/>
</dbReference>
<evidence type="ECO:0000256" key="8">
    <source>
        <dbReference type="ARBA" id="ARBA00022840"/>
    </source>
</evidence>
<dbReference type="Gene3D" id="3.90.320.10">
    <property type="match status" value="1"/>
</dbReference>
<evidence type="ECO:0000256" key="2">
    <source>
        <dbReference type="ARBA" id="ARBA00022722"/>
    </source>
</evidence>
<evidence type="ECO:0000256" key="15">
    <source>
        <dbReference type="PROSITE-ProRule" id="PRU00560"/>
    </source>
</evidence>
<evidence type="ECO:0000259" key="17">
    <source>
        <dbReference type="PROSITE" id="PS51198"/>
    </source>
</evidence>
<dbReference type="Pfam" id="PF13361">
    <property type="entry name" value="UvrD_C"/>
    <property type="match status" value="1"/>
</dbReference>
<dbReference type="EC" id="5.6.2.4" evidence="13"/>
<dbReference type="InterPro" id="IPR013986">
    <property type="entry name" value="DExx_box_DNA_helicase_dom_sf"/>
</dbReference>
<dbReference type="SUPFAM" id="SSF52540">
    <property type="entry name" value="P-loop containing nucleoside triphosphate hydrolases"/>
    <property type="match status" value="1"/>
</dbReference>
<dbReference type="InterPro" id="IPR014017">
    <property type="entry name" value="DNA_helicase_UvrD-like_C"/>
</dbReference>
<comment type="catalytic activity">
    <reaction evidence="14">
        <text>ATP + H2O = ADP + phosphate + H(+)</text>
        <dbReference type="Rhea" id="RHEA:13065"/>
        <dbReference type="ChEBI" id="CHEBI:15377"/>
        <dbReference type="ChEBI" id="CHEBI:15378"/>
        <dbReference type="ChEBI" id="CHEBI:30616"/>
        <dbReference type="ChEBI" id="CHEBI:43474"/>
        <dbReference type="ChEBI" id="CHEBI:456216"/>
        <dbReference type="EC" id="5.6.2.4"/>
    </reaction>
</comment>
<organism evidence="19 20">
    <name type="scientific">Corynebacterium canis</name>
    <dbReference type="NCBI Taxonomy" id="679663"/>
    <lineage>
        <taxon>Bacteria</taxon>
        <taxon>Bacillati</taxon>
        <taxon>Actinomycetota</taxon>
        <taxon>Actinomycetes</taxon>
        <taxon>Mycobacteriales</taxon>
        <taxon>Corynebacteriaceae</taxon>
        <taxon>Corynebacterium</taxon>
    </lineage>
</organism>
<dbReference type="PROSITE" id="PS51217">
    <property type="entry name" value="UVRD_HELICASE_CTER"/>
    <property type="match status" value="1"/>
</dbReference>
<evidence type="ECO:0000256" key="16">
    <source>
        <dbReference type="SAM" id="MobiDB-lite"/>
    </source>
</evidence>
<evidence type="ECO:0000256" key="4">
    <source>
        <dbReference type="ARBA" id="ARBA00022763"/>
    </source>
</evidence>
<reference evidence="19 20" key="1">
    <citation type="submission" date="2019-08" db="EMBL/GenBank/DDBJ databases">
        <authorList>
            <person name="Lei W."/>
        </authorList>
    </citation>
    <scope>NUCLEOTIDE SEQUENCE [LARGE SCALE GENOMIC DNA]</scope>
    <source>
        <strain evidence="19 20">CCUG 58627</strain>
    </source>
</reference>
<keyword evidence="20" id="KW-1185">Reference proteome</keyword>
<evidence type="ECO:0000256" key="5">
    <source>
        <dbReference type="ARBA" id="ARBA00022801"/>
    </source>
</evidence>
<dbReference type="Proteomes" id="UP000320791">
    <property type="component" value="Unassembled WGS sequence"/>
</dbReference>
<feature type="domain" description="UvrD-like helicase C-terminal" evidence="18">
    <location>
        <begin position="288"/>
        <end position="590"/>
    </location>
</feature>
<dbReference type="InterPro" id="IPR011604">
    <property type="entry name" value="PDDEXK-like_dom_sf"/>
</dbReference>
<feature type="binding site" evidence="15">
    <location>
        <begin position="49"/>
        <end position="56"/>
    </location>
    <ligand>
        <name>ATP</name>
        <dbReference type="ChEBI" id="CHEBI:30616"/>
    </ligand>
</feature>
<dbReference type="OrthoDB" id="5240387at2"/>
<evidence type="ECO:0000313" key="19">
    <source>
        <dbReference type="EMBL" id="TWT26761.1"/>
    </source>
</evidence>
<dbReference type="GO" id="GO:0003677">
    <property type="term" value="F:DNA binding"/>
    <property type="evidence" value="ECO:0007669"/>
    <property type="project" value="UniProtKB-KW"/>
</dbReference>
<comment type="catalytic activity">
    <reaction evidence="12">
        <text>Couples ATP hydrolysis with the unwinding of duplex DNA by translocating in the 3'-5' direction.</text>
        <dbReference type="EC" id="5.6.2.4"/>
    </reaction>
</comment>
<keyword evidence="5 15" id="KW-0378">Hydrolase</keyword>
<keyword evidence="9" id="KW-0238">DNA-binding</keyword>
<evidence type="ECO:0000256" key="12">
    <source>
        <dbReference type="ARBA" id="ARBA00034617"/>
    </source>
</evidence>
<comment type="similarity">
    <text evidence="1">Belongs to the helicase family. UvrD subfamily.</text>
</comment>
<dbReference type="PANTHER" id="PTHR11070:SF59">
    <property type="entry name" value="DNA 3'-5' HELICASE"/>
    <property type="match status" value="1"/>
</dbReference>
<dbReference type="Pfam" id="PF12705">
    <property type="entry name" value="PDDEXK_1"/>
    <property type="match status" value="1"/>
</dbReference>
<dbReference type="Gene3D" id="1.10.486.10">
    <property type="entry name" value="PCRA, domain 4"/>
    <property type="match status" value="1"/>
</dbReference>
<sequence>MSEFEPARRFQQPPHPDVRLVPSKATQPRTPSADAVKIVETGGTWRVTGPAGSGVSRLVVDVVLESLRRGVPPSGILVVAHSKESGAKLRQEIADQIAHLGFVSDGPLVRSAHSLAFAIVRLGEENARLLTGAEQDAMIRELLAGHVEHGAAIWPAEQREALGFLGFARGLRDFLLRAQERGLGPEDLEHLGRQHGRPLWTAAGEFMREYERTMELSGYRGYNASELVTAALYVLQLHPEVLERTQRRIHTMIIDDAQHMDPRTAELFRTLMPAAKLVLLAGDPEQSVFRFRGARPSFLMRTPVQHELTLTHAFYSPKVSAVIADTPGTQIALVADTLRRAHLLQGVPWQDMAVIVRSAGQLGSVRRGLLAAGVPVHLDPTDVVLAEQRIVASLILGVRSLQRDLTHDELEELALGPVGGADPVTLRRLLRGLRQGELGRGGQRRALDVLADLVLPRRDAQDPEVIEGLTEREVAVLDRIRTVLAAGSQAAVAGSVEQVLWALWEATGLAERLMAASLRGGASGSQADRDLDAVMTLFDAAGDFVERRPGASIESFIRHIEEQQLPTGARDRRGITPEAVPLLTAHATGGRHWHTVCIAGVQEGGWPSLGETGTLFGQEELVDLIDDGIDPNQPISRAVERLEEERRLFRMACSRANHRLLVTAVESPDSNEVMEPSRFMWELDVSVERVGGDAEQVEGKDPEQLRVLSVPSLIAELRRVVSDGAERESRRRQAARQLARLAEAGVYGAHPDEWWGLRPVTGGALQDPGQSLTLSPSRIEAIAQCPLKATLGNLETEEDTPIHLLRGTLVHAFAEAVARGVDAKQAQGIVTQAYQQLLNEPEWKMPSALADWEHLISRTNLWLSTSRSAYTQVGVEMPLRVTIGETPDGQGVAIKGRMDRLEREGSGALVVVDLKTGKTMPPDKSMSEHAQLAAYQLALSRGVVEDGRVRTARADETPAPVGGGVLVFPAPEQQKVPVRMQAALPPEQLDELAAWLPELALEIRGPELAVRVTDACAKCNLRALCPLQPEGRMTTHV</sequence>
<dbReference type="EMBL" id="VOHM01000006">
    <property type="protein sequence ID" value="TWT26761.1"/>
    <property type="molecule type" value="Genomic_DNA"/>
</dbReference>
<evidence type="ECO:0000259" key="18">
    <source>
        <dbReference type="PROSITE" id="PS51217"/>
    </source>
</evidence>
<evidence type="ECO:0000256" key="10">
    <source>
        <dbReference type="ARBA" id="ARBA00023204"/>
    </source>
</evidence>
<dbReference type="GO" id="GO:0033202">
    <property type="term" value="C:DNA helicase complex"/>
    <property type="evidence" value="ECO:0007669"/>
    <property type="project" value="TreeGrafter"/>
</dbReference>
<dbReference type="GO" id="GO:0043138">
    <property type="term" value="F:3'-5' DNA helicase activity"/>
    <property type="evidence" value="ECO:0007669"/>
    <property type="project" value="UniProtKB-EC"/>
</dbReference>
<feature type="region of interest" description="Disordered" evidence="16">
    <location>
        <begin position="1"/>
        <end position="32"/>
    </location>
</feature>